<dbReference type="AlphaFoldDB" id="A0A2W2GWQ9"/>
<feature type="region of interest" description="Disordered" evidence="2">
    <location>
        <begin position="378"/>
        <end position="409"/>
    </location>
</feature>
<evidence type="ECO:0000256" key="1">
    <source>
        <dbReference type="ARBA" id="ARBA00023236"/>
    </source>
</evidence>
<dbReference type="InterPro" id="IPR041685">
    <property type="entry name" value="AAA_GajA/Old/RecF-like"/>
</dbReference>
<dbReference type="RefSeq" id="WP_111165870.1">
    <property type="nucleotide sequence ID" value="NZ_POUA01000022.1"/>
</dbReference>
<dbReference type="InterPro" id="IPR014555">
    <property type="entry name" value="RecF-like"/>
</dbReference>
<feature type="compositionally biased region" description="Basic and acidic residues" evidence="2">
    <location>
        <begin position="385"/>
        <end position="409"/>
    </location>
</feature>
<gene>
    <name evidence="5" type="ORF">C1I98_04915</name>
</gene>
<accession>A0A2W2GWQ9</accession>
<evidence type="ECO:0000259" key="4">
    <source>
        <dbReference type="Pfam" id="PF13304"/>
    </source>
</evidence>
<evidence type="ECO:0000313" key="6">
    <source>
        <dbReference type="Proteomes" id="UP000248544"/>
    </source>
</evidence>
<feature type="domain" description="ATPase AAA-type core" evidence="4">
    <location>
        <begin position="238"/>
        <end position="345"/>
    </location>
</feature>
<dbReference type="InterPro" id="IPR027417">
    <property type="entry name" value="P-loop_NTPase"/>
</dbReference>
<organism evidence="5 6">
    <name type="scientific">Spongiactinospora gelatinilytica</name>
    <dbReference type="NCBI Taxonomy" id="2666298"/>
    <lineage>
        <taxon>Bacteria</taxon>
        <taxon>Bacillati</taxon>
        <taxon>Actinomycetota</taxon>
        <taxon>Actinomycetes</taxon>
        <taxon>Streptosporangiales</taxon>
        <taxon>Streptosporangiaceae</taxon>
        <taxon>Spongiactinospora</taxon>
    </lineage>
</organism>
<dbReference type="Proteomes" id="UP000248544">
    <property type="component" value="Unassembled WGS sequence"/>
</dbReference>
<dbReference type="EMBL" id="POUA01000022">
    <property type="protein sequence ID" value="PZG54116.1"/>
    <property type="molecule type" value="Genomic_DNA"/>
</dbReference>
<keyword evidence="1" id="KW-0227">DNA damage</keyword>
<dbReference type="PIRSF" id="PIRSF029347">
    <property type="entry name" value="RecF"/>
    <property type="match status" value="1"/>
</dbReference>
<evidence type="ECO:0000313" key="5">
    <source>
        <dbReference type="EMBL" id="PZG54116.1"/>
    </source>
</evidence>
<dbReference type="GO" id="GO:0000731">
    <property type="term" value="P:DNA synthesis involved in DNA repair"/>
    <property type="evidence" value="ECO:0007669"/>
    <property type="project" value="TreeGrafter"/>
</dbReference>
<evidence type="ECO:0000256" key="2">
    <source>
        <dbReference type="SAM" id="MobiDB-lite"/>
    </source>
</evidence>
<reference evidence="5 6" key="1">
    <citation type="submission" date="2018-01" db="EMBL/GenBank/DDBJ databases">
        <title>Draft genome sequence of Sphaerisporangium sp. 7K107.</title>
        <authorList>
            <person name="Sahin N."/>
            <person name="Saygin H."/>
            <person name="Ay H."/>
        </authorList>
    </citation>
    <scope>NUCLEOTIDE SEQUENCE [LARGE SCALE GENOMIC DNA]</scope>
    <source>
        <strain evidence="5 6">7K107</strain>
    </source>
</reference>
<dbReference type="Gene3D" id="3.40.50.300">
    <property type="entry name" value="P-loop containing nucleotide triphosphate hydrolases"/>
    <property type="match status" value="2"/>
</dbReference>
<keyword evidence="1" id="KW-0742">SOS response</keyword>
<protein>
    <recommendedName>
        <fullName evidence="7">ATPase</fullName>
    </recommendedName>
</protein>
<dbReference type="Pfam" id="PF13175">
    <property type="entry name" value="AAA_15"/>
    <property type="match status" value="1"/>
</dbReference>
<evidence type="ECO:0008006" key="7">
    <source>
        <dbReference type="Google" id="ProtNLM"/>
    </source>
</evidence>
<dbReference type="InterPro" id="IPR003959">
    <property type="entry name" value="ATPase_AAA_core"/>
</dbReference>
<keyword evidence="6" id="KW-1185">Reference proteome</keyword>
<dbReference type="GO" id="GO:0016887">
    <property type="term" value="F:ATP hydrolysis activity"/>
    <property type="evidence" value="ECO:0007669"/>
    <property type="project" value="InterPro"/>
</dbReference>
<dbReference type="GO" id="GO:0005524">
    <property type="term" value="F:ATP binding"/>
    <property type="evidence" value="ECO:0007669"/>
    <property type="project" value="InterPro"/>
</dbReference>
<dbReference type="PANTHER" id="PTHR32182">
    <property type="entry name" value="DNA REPLICATION AND REPAIR PROTEIN RECF"/>
    <property type="match status" value="1"/>
</dbReference>
<dbReference type="GO" id="GO:0009432">
    <property type="term" value="P:SOS response"/>
    <property type="evidence" value="ECO:0007669"/>
    <property type="project" value="UniProtKB-KW"/>
</dbReference>
<name>A0A2W2GWQ9_9ACTN</name>
<proteinExistence type="predicted"/>
<evidence type="ECO:0000259" key="3">
    <source>
        <dbReference type="Pfam" id="PF13175"/>
    </source>
</evidence>
<dbReference type="Pfam" id="PF13304">
    <property type="entry name" value="AAA_21"/>
    <property type="match status" value="1"/>
</dbReference>
<dbReference type="PANTHER" id="PTHR32182:SF22">
    <property type="entry name" value="ATP-DEPENDENT ENDONUCLEASE, OLD FAMILY-RELATED"/>
    <property type="match status" value="1"/>
</dbReference>
<dbReference type="GO" id="GO:0006302">
    <property type="term" value="P:double-strand break repair"/>
    <property type="evidence" value="ECO:0007669"/>
    <property type="project" value="TreeGrafter"/>
</dbReference>
<comment type="caution">
    <text evidence="5">The sequence shown here is derived from an EMBL/GenBank/DDBJ whole genome shotgun (WGS) entry which is preliminary data.</text>
</comment>
<dbReference type="SUPFAM" id="SSF52540">
    <property type="entry name" value="P-loop containing nucleoside triphosphate hydrolases"/>
    <property type="match status" value="1"/>
</dbReference>
<sequence>MITRIEIDGFKSFADFSIDLPPFLAVIGTNASGKSNLFDALRFLSALSRGSVFDAVDAVRGDAIGLFRQLGDGSRVDTMTFGVECVVDPRLWDVPEGEWPGSRWRYDVTVRLIENGIRTVGSFSPLGESADRWAESINADPAWSANYISYMDQAKWRSLPDDKALFHGVETTLAAIDAFQLEDTALRRVSPMPARPDLQPNGGGLPAYLEFLRRASATAEEPQGVLAEIKADLVRIVREVVSFDVIEDIERRDLRIVFEGRDTPRFGAEVASDGTLRVLALLAVLNDPHKSGMLAVEEPENGVFPERLRELLTTMRRLVSDPAHDDPDWPLKQVLITSHSPVVLDTVPRREIVFLDNVTRIQNGVASRVTQARRLVEPGQPNKMPGEELPRVTESELDRFRAGRESLSP</sequence>
<feature type="domain" description="Endonuclease GajA/Old nuclease/RecF-like AAA" evidence="3">
    <location>
        <begin position="1"/>
        <end position="48"/>
    </location>
</feature>